<dbReference type="InterPro" id="IPR052925">
    <property type="entry name" value="Phage_Integrase-like_Recomb"/>
</dbReference>
<dbReference type="InterPro" id="IPR010998">
    <property type="entry name" value="Integrase_recombinase_N"/>
</dbReference>
<keyword evidence="1" id="KW-0238">DNA-binding</keyword>
<gene>
    <name evidence="4" type="ORF">ABVT11_02550</name>
</gene>
<dbReference type="PANTHER" id="PTHR34605">
    <property type="entry name" value="PHAGE_INTEGRASE DOMAIN-CONTAINING PROTEIN"/>
    <property type="match status" value="1"/>
</dbReference>
<evidence type="ECO:0000259" key="3">
    <source>
        <dbReference type="PROSITE" id="PS51898"/>
    </source>
</evidence>
<accession>A0ABV2CLB3</accession>
<dbReference type="EMBL" id="JBEWLZ010000001">
    <property type="protein sequence ID" value="MET1488692.1"/>
    <property type="molecule type" value="Genomic_DNA"/>
</dbReference>
<dbReference type="RefSeq" id="WP_345927032.1">
    <property type="nucleotide sequence ID" value="NZ_JBDIVF010000003.1"/>
</dbReference>
<evidence type="ECO:0000256" key="2">
    <source>
        <dbReference type="ARBA" id="ARBA00023172"/>
    </source>
</evidence>
<proteinExistence type="predicted"/>
<sequence length="312" mass="34797">MNDVDVYVLAATRANTRRSYASALRHFEVEWGGFLPASADGIARYLAQHAEQLSIATLRHRLAALSHWHQDQGFADPTKTPLVRKTLKGISALHPAKPQQAVPLQIDQLTHTVAWLDTAMLTCDPAERLRFTRNKALLLLGFWRGFRSDELISLEAQNVELVPGQGMTCFLPRTKADRQLAGQHFKVPALSRLCPVTAYTAWTDLAEIEDGPVFRGVNRWGHISAQGLHANSITPLLRSILEQAGLLSSGDFSSHSLRRGFATWANDNGWDVRSLMEYVGWRDMKSAMRYIDTADSFGQQRIEQALSGQAHS</sequence>
<protein>
    <submittedName>
        <fullName evidence="4">Site-specific integrase</fullName>
    </submittedName>
</protein>
<dbReference type="InterPro" id="IPR011010">
    <property type="entry name" value="DNA_brk_join_enz"/>
</dbReference>
<dbReference type="SUPFAM" id="SSF47823">
    <property type="entry name" value="lambda integrase-like, N-terminal domain"/>
    <property type="match status" value="1"/>
</dbReference>
<reference evidence="4 5" key="1">
    <citation type="submission" date="2024-07" db="EMBL/GenBank/DDBJ databases">
        <title>Uliginosibacterium paludis KCTC:42655.</title>
        <authorList>
            <person name="Kim M.K."/>
        </authorList>
    </citation>
    <scope>NUCLEOTIDE SEQUENCE [LARGE SCALE GENOMIC DNA]</scope>
    <source>
        <strain evidence="4 5">KCTC 42655</strain>
    </source>
</reference>
<keyword evidence="5" id="KW-1185">Reference proteome</keyword>
<comment type="caution">
    <text evidence="4">The sequence shown here is derived from an EMBL/GenBank/DDBJ whole genome shotgun (WGS) entry which is preliminary data.</text>
</comment>
<evidence type="ECO:0000256" key="1">
    <source>
        <dbReference type="ARBA" id="ARBA00023125"/>
    </source>
</evidence>
<dbReference type="Pfam" id="PF00589">
    <property type="entry name" value="Phage_integrase"/>
    <property type="match status" value="1"/>
</dbReference>
<dbReference type="Proteomes" id="UP001548590">
    <property type="component" value="Unassembled WGS sequence"/>
</dbReference>
<feature type="domain" description="Tyr recombinase" evidence="3">
    <location>
        <begin position="96"/>
        <end position="304"/>
    </location>
</feature>
<name>A0ABV2CLB3_9RHOO</name>
<dbReference type="PROSITE" id="PS51898">
    <property type="entry name" value="TYR_RECOMBINASE"/>
    <property type="match status" value="1"/>
</dbReference>
<organism evidence="4 5">
    <name type="scientific">Uliginosibacterium paludis</name>
    <dbReference type="NCBI Taxonomy" id="1615952"/>
    <lineage>
        <taxon>Bacteria</taxon>
        <taxon>Pseudomonadati</taxon>
        <taxon>Pseudomonadota</taxon>
        <taxon>Betaproteobacteria</taxon>
        <taxon>Rhodocyclales</taxon>
        <taxon>Zoogloeaceae</taxon>
        <taxon>Uliginosibacterium</taxon>
    </lineage>
</organism>
<evidence type="ECO:0000313" key="5">
    <source>
        <dbReference type="Proteomes" id="UP001548590"/>
    </source>
</evidence>
<dbReference type="Gene3D" id="1.10.443.10">
    <property type="entry name" value="Intergrase catalytic core"/>
    <property type="match status" value="1"/>
</dbReference>
<dbReference type="InterPro" id="IPR013762">
    <property type="entry name" value="Integrase-like_cat_sf"/>
</dbReference>
<dbReference type="PANTHER" id="PTHR34605:SF4">
    <property type="entry name" value="DNA ADENINE METHYLTRANSFERASE"/>
    <property type="match status" value="1"/>
</dbReference>
<evidence type="ECO:0000313" key="4">
    <source>
        <dbReference type="EMBL" id="MET1488692.1"/>
    </source>
</evidence>
<dbReference type="SUPFAM" id="SSF56349">
    <property type="entry name" value="DNA breaking-rejoining enzymes"/>
    <property type="match status" value="1"/>
</dbReference>
<dbReference type="CDD" id="cd00799">
    <property type="entry name" value="INT_Cre_C"/>
    <property type="match status" value="1"/>
</dbReference>
<dbReference type="InterPro" id="IPR002104">
    <property type="entry name" value="Integrase_catalytic"/>
</dbReference>
<keyword evidence="2" id="KW-0233">DNA recombination</keyword>
<dbReference type="Gene3D" id="1.10.150.130">
    <property type="match status" value="1"/>
</dbReference>